<dbReference type="AlphaFoldDB" id="A0A9P6AEG6"/>
<feature type="region of interest" description="Disordered" evidence="1">
    <location>
        <begin position="1"/>
        <end position="32"/>
    </location>
</feature>
<evidence type="ECO:0000313" key="3">
    <source>
        <dbReference type="Proteomes" id="UP000886523"/>
    </source>
</evidence>
<organism evidence="2 3">
    <name type="scientific">Hydnum rufescens UP504</name>
    <dbReference type="NCBI Taxonomy" id="1448309"/>
    <lineage>
        <taxon>Eukaryota</taxon>
        <taxon>Fungi</taxon>
        <taxon>Dikarya</taxon>
        <taxon>Basidiomycota</taxon>
        <taxon>Agaricomycotina</taxon>
        <taxon>Agaricomycetes</taxon>
        <taxon>Cantharellales</taxon>
        <taxon>Hydnaceae</taxon>
        <taxon>Hydnum</taxon>
    </lineage>
</organism>
<feature type="compositionally biased region" description="Low complexity" evidence="1">
    <location>
        <begin position="1004"/>
        <end position="1014"/>
    </location>
</feature>
<protein>
    <submittedName>
        <fullName evidence="2">Uncharacterized protein</fullName>
    </submittedName>
</protein>
<accession>A0A9P6AEG6</accession>
<gene>
    <name evidence="2" type="ORF">BS47DRAFT_1401648</name>
</gene>
<evidence type="ECO:0000256" key="1">
    <source>
        <dbReference type="SAM" id="MobiDB-lite"/>
    </source>
</evidence>
<dbReference type="OrthoDB" id="2672326at2759"/>
<evidence type="ECO:0000313" key="2">
    <source>
        <dbReference type="EMBL" id="KAF9504206.1"/>
    </source>
</evidence>
<comment type="caution">
    <text evidence="2">The sequence shown here is derived from an EMBL/GenBank/DDBJ whole genome shotgun (WGS) entry which is preliminary data.</text>
</comment>
<feature type="compositionally biased region" description="Polar residues" evidence="1">
    <location>
        <begin position="911"/>
        <end position="921"/>
    </location>
</feature>
<feature type="compositionally biased region" description="Polar residues" evidence="1">
    <location>
        <begin position="1048"/>
        <end position="1060"/>
    </location>
</feature>
<reference evidence="2" key="1">
    <citation type="journal article" date="2020" name="Nat. Commun.">
        <title>Large-scale genome sequencing of mycorrhizal fungi provides insights into the early evolution of symbiotic traits.</title>
        <authorList>
            <person name="Miyauchi S."/>
            <person name="Kiss E."/>
            <person name="Kuo A."/>
            <person name="Drula E."/>
            <person name="Kohler A."/>
            <person name="Sanchez-Garcia M."/>
            <person name="Morin E."/>
            <person name="Andreopoulos B."/>
            <person name="Barry K.W."/>
            <person name="Bonito G."/>
            <person name="Buee M."/>
            <person name="Carver A."/>
            <person name="Chen C."/>
            <person name="Cichocki N."/>
            <person name="Clum A."/>
            <person name="Culley D."/>
            <person name="Crous P.W."/>
            <person name="Fauchery L."/>
            <person name="Girlanda M."/>
            <person name="Hayes R.D."/>
            <person name="Keri Z."/>
            <person name="LaButti K."/>
            <person name="Lipzen A."/>
            <person name="Lombard V."/>
            <person name="Magnuson J."/>
            <person name="Maillard F."/>
            <person name="Murat C."/>
            <person name="Nolan M."/>
            <person name="Ohm R.A."/>
            <person name="Pangilinan J."/>
            <person name="Pereira M.F."/>
            <person name="Perotto S."/>
            <person name="Peter M."/>
            <person name="Pfister S."/>
            <person name="Riley R."/>
            <person name="Sitrit Y."/>
            <person name="Stielow J.B."/>
            <person name="Szollosi G."/>
            <person name="Zifcakova L."/>
            <person name="Stursova M."/>
            <person name="Spatafora J.W."/>
            <person name="Tedersoo L."/>
            <person name="Vaario L.M."/>
            <person name="Yamada A."/>
            <person name="Yan M."/>
            <person name="Wang P."/>
            <person name="Xu J."/>
            <person name="Bruns T."/>
            <person name="Baldrian P."/>
            <person name="Vilgalys R."/>
            <person name="Dunand C."/>
            <person name="Henrissat B."/>
            <person name="Grigoriev I.V."/>
            <person name="Hibbett D."/>
            <person name="Nagy L.G."/>
            <person name="Martin F.M."/>
        </authorList>
    </citation>
    <scope>NUCLEOTIDE SEQUENCE</scope>
    <source>
        <strain evidence="2">UP504</strain>
    </source>
</reference>
<dbReference type="Proteomes" id="UP000886523">
    <property type="component" value="Unassembled WGS sequence"/>
</dbReference>
<name>A0A9P6AEG6_9AGAM</name>
<sequence>MTAPKRQQSSKGKASESSQRDVTDRPEDSFSLSIAPVNNNQNLLSEFGMNKAIKDMMIGHCSVDLSRVKKDGWVFGKWNQRGIDRSHVTRMVERLKQKRIVDEDSGIAIALRRSWFTTTLEPTLNGKLVQDLPLLELTPRANRLKDTDVKRRLEMAMDRLDLGMDGPDTKTTRTKEQEADYTAWVEKETQLIGYLKGESKWNMLWHLNIWDLDALESYVYLETDSERVFLDLRGVREALASDDKAWVQMTQKLASGRDLKITLAQPQENFKRALEKHLEGTIGMYNSTQNSMLSSPYAVRMMSRYVAFGDHYFNGQYATIRGLRGLIDQHMCGIISTIFEVNCRIIQLAGSKEPVGTQEEIDELADDRRSKVWGTDSKGWWKMYKSAGRHAGDMGWVAEVMPVFESAFDSAFVADGVIVQEFMTSTRPYMDAFKGYMSEVMTKFREKAEEDGPESSVSRIQLIVSSDDRGCAENVPYRLANDRVISVLGTWFDPLAIHMINFSHSKSKARDLSAAMFDCIARDSTLHDVSDAIEQVAFFVLINAHKVMVDFTSALFDLQQEIGVRPAANVIKKIPIPMSAGRKGKSKDEKAAESFFSLLTPPVDAATIDSSWMKMKPTIGTSKAVHRVSPDIEKQMYAVTTVGMMKDYEYALMSLLVEWYFIDSYRPRLLGMVGGAQVRQQVTDILSSYWEPEEESSITTFLFWDGLKGDLKASKEGPLMSMAERNRATIVKALQQGNKDFNQRIINMVKKGKQAHENFDMKSPLGSGIRRAIDKLIWELEVHQERQILALHPKGGQRRTLFESDIPMWTYKRVQSVGRDLSPPHRVTPARSFRKRSERSLSLEKGKGPGTRTPQAGRKPTSSDEEDTDSEEDDGEEPESEEGSDTDETTGVQGQRSRRHDDGERGRPKSTKATSKGSTPQGAKRVGTGSKAKIHVPGTQSTAGPSSPHAPDVEPRSSSLSEDGRPLASVIPETSVPKVAAAARTSTSREGAQTAVGGSGSGGTTMRTGLRSGGPPASMAKQTSTGSMKRGRSSTDAASSKKTKTNDHSAASAATPNYQRLTRPGF</sequence>
<feature type="compositionally biased region" description="Polar residues" evidence="1">
    <location>
        <begin position="1"/>
        <end position="17"/>
    </location>
</feature>
<dbReference type="EMBL" id="MU129251">
    <property type="protein sequence ID" value="KAF9504206.1"/>
    <property type="molecule type" value="Genomic_DNA"/>
</dbReference>
<proteinExistence type="predicted"/>
<keyword evidence="3" id="KW-1185">Reference proteome</keyword>
<feature type="compositionally biased region" description="Basic and acidic residues" evidence="1">
    <location>
        <begin position="18"/>
        <end position="28"/>
    </location>
</feature>
<feature type="region of interest" description="Disordered" evidence="1">
    <location>
        <begin position="817"/>
        <end position="1066"/>
    </location>
</feature>
<feature type="compositionally biased region" description="Basic and acidic residues" evidence="1">
    <location>
        <begin position="838"/>
        <end position="847"/>
    </location>
</feature>
<feature type="compositionally biased region" description="Acidic residues" evidence="1">
    <location>
        <begin position="863"/>
        <end position="888"/>
    </location>
</feature>